<organism evidence="4 5">
    <name type="scientific">Spongiibacter thalassae</name>
    <dbReference type="NCBI Taxonomy" id="2721624"/>
    <lineage>
        <taxon>Bacteria</taxon>
        <taxon>Pseudomonadati</taxon>
        <taxon>Pseudomonadota</taxon>
        <taxon>Gammaproteobacteria</taxon>
        <taxon>Cellvibrionales</taxon>
        <taxon>Spongiibacteraceae</taxon>
        <taxon>Spongiibacter</taxon>
    </lineage>
</organism>
<accession>A0ABX1GGK9</accession>
<comment type="similarity">
    <text evidence="1">Belongs to the UPF0161 family.</text>
</comment>
<dbReference type="Pfam" id="PF01809">
    <property type="entry name" value="YidD"/>
    <property type="match status" value="1"/>
</dbReference>
<dbReference type="HAMAP" id="MF_00386">
    <property type="entry name" value="UPF0161_YidD"/>
    <property type="match status" value="1"/>
</dbReference>
<dbReference type="PANTHER" id="PTHR33383:SF1">
    <property type="entry name" value="MEMBRANE PROTEIN INSERTION EFFICIENCY FACTOR-RELATED"/>
    <property type="match status" value="1"/>
</dbReference>
<keyword evidence="1" id="KW-1003">Cell membrane</keyword>
<evidence type="ECO:0000256" key="2">
    <source>
        <dbReference type="SAM" id="MobiDB-lite"/>
    </source>
</evidence>
<evidence type="ECO:0000256" key="3">
    <source>
        <dbReference type="SAM" id="SignalP"/>
    </source>
</evidence>
<keyword evidence="1" id="KW-0472">Membrane</keyword>
<keyword evidence="3" id="KW-0732">Signal</keyword>
<name>A0ABX1GGK9_9GAMM</name>
<dbReference type="EMBL" id="JAAWWK010000004">
    <property type="protein sequence ID" value="NKI18298.1"/>
    <property type="molecule type" value="Genomic_DNA"/>
</dbReference>
<feature type="signal peptide" evidence="3">
    <location>
        <begin position="1"/>
        <end position="21"/>
    </location>
</feature>
<feature type="chain" id="PRO_5045224761" description="Putative membrane protein insertion efficiency factor" evidence="3">
    <location>
        <begin position="22"/>
        <end position="86"/>
    </location>
</feature>
<comment type="caution">
    <text evidence="4">The sequence shown here is derived from an EMBL/GenBank/DDBJ whole genome shotgun (WGS) entry which is preliminary data.</text>
</comment>
<sequence length="86" mass="9587">MQRLLIACIKFYRLCISPLMAPSCRFYPSCSHYAIDALSQHGAIRGGLLSLHRICRCHPFNAGGYDPVPPCKHSQYPPNSIKAAKQ</sequence>
<reference evidence="4 5" key="1">
    <citation type="submission" date="2020-04" db="EMBL/GenBank/DDBJ databases">
        <authorList>
            <person name="Yoon J."/>
        </authorList>
    </citation>
    <scope>NUCLEOTIDE SEQUENCE [LARGE SCALE GENOMIC DNA]</scope>
    <source>
        <strain evidence="4 5">KMU-166</strain>
    </source>
</reference>
<gene>
    <name evidence="4" type="primary">yidD</name>
    <name evidence="4" type="ORF">HCU74_12855</name>
</gene>
<evidence type="ECO:0000313" key="4">
    <source>
        <dbReference type="EMBL" id="NKI18298.1"/>
    </source>
</evidence>
<dbReference type="InterPro" id="IPR002696">
    <property type="entry name" value="Membr_insert_effic_factor_YidD"/>
</dbReference>
<feature type="region of interest" description="Disordered" evidence="2">
    <location>
        <begin position="63"/>
        <end position="86"/>
    </location>
</feature>
<keyword evidence="5" id="KW-1185">Reference proteome</keyword>
<evidence type="ECO:0000313" key="5">
    <source>
        <dbReference type="Proteomes" id="UP000765845"/>
    </source>
</evidence>
<evidence type="ECO:0000256" key="1">
    <source>
        <dbReference type="HAMAP-Rule" id="MF_00386"/>
    </source>
</evidence>
<comment type="function">
    <text evidence="1">Could be involved in insertion of integral membrane proteins into the membrane.</text>
</comment>
<dbReference type="PANTHER" id="PTHR33383">
    <property type="entry name" value="MEMBRANE PROTEIN INSERTION EFFICIENCY FACTOR-RELATED"/>
    <property type="match status" value="1"/>
</dbReference>
<dbReference type="SMART" id="SM01234">
    <property type="entry name" value="Haemolytic"/>
    <property type="match status" value="1"/>
</dbReference>
<protein>
    <recommendedName>
        <fullName evidence="1">Putative membrane protein insertion efficiency factor</fullName>
    </recommendedName>
</protein>
<dbReference type="RefSeq" id="WP_168450814.1">
    <property type="nucleotide sequence ID" value="NZ_JAAWWK010000004.1"/>
</dbReference>
<comment type="subcellular location">
    <subcellularLocation>
        <location evidence="1">Cell membrane</location>
        <topology evidence="1">Peripheral membrane protein</topology>
        <orientation evidence="1">Cytoplasmic side</orientation>
    </subcellularLocation>
</comment>
<dbReference type="Proteomes" id="UP000765845">
    <property type="component" value="Unassembled WGS sequence"/>
</dbReference>
<dbReference type="NCBIfam" id="TIGR00278">
    <property type="entry name" value="membrane protein insertion efficiency factor YidD"/>
    <property type="match status" value="1"/>
</dbReference>
<proteinExistence type="inferred from homology"/>